<dbReference type="GO" id="GO:0046943">
    <property type="term" value="F:carboxylic acid transmembrane transporter activity"/>
    <property type="evidence" value="ECO:0007669"/>
    <property type="project" value="TreeGrafter"/>
</dbReference>
<feature type="transmembrane region" description="Helical" evidence="6">
    <location>
        <begin position="511"/>
        <end position="530"/>
    </location>
</feature>
<evidence type="ECO:0000256" key="4">
    <source>
        <dbReference type="ARBA" id="ARBA00023136"/>
    </source>
</evidence>
<feature type="transmembrane region" description="Helical" evidence="6">
    <location>
        <begin position="237"/>
        <end position="258"/>
    </location>
</feature>
<dbReference type="InterPro" id="IPR020846">
    <property type="entry name" value="MFS_dom"/>
</dbReference>
<feature type="transmembrane region" description="Helical" evidence="6">
    <location>
        <begin position="335"/>
        <end position="353"/>
    </location>
</feature>
<feature type="region of interest" description="Disordered" evidence="5">
    <location>
        <begin position="182"/>
        <end position="229"/>
    </location>
</feature>
<evidence type="ECO:0000256" key="6">
    <source>
        <dbReference type="SAM" id="Phobius"/>
    </source>
</evidence>
<comment type="subcellular location">
    <subcellularLocation>
        <location evidence="1">Cell membrane</location>
        <topology evidence="1">Multi-pass membrane protein</topology>
    </subcellularLocation>
</comment>
<feature type="domain" description="Major facilitator superfamily (MFS) profile" evidence="7">
    <location>
        <begin position="237"/>
        <end position="623"/>
    </location>
</feature>
<feature type="transmembrane region" description="Helical" evidence="6">
    <location>
        <begin position="391"/>
        <end position="410"/>
    </location>
</feature>
<feature type="transmembrane region" description="Helical" evidence="6">
    <location>
        <begin position="536"/>
        <end position="558"/>
    </location>
</feature>
<keyword evidence="2 6" id="KW-0812">Transmembrane</keyword>
<evidence type="ECO:0000313" key="11">
    <source>
        <dbReference type="Proteomes" id="UP000185210"/>
    </source>
</evidence>
<name>A0A1N0Z930_9MYCO</name>
<dbReference type="EMBL" id="FSQE01000017">
    <property type="protein sequence ID" value="SIN50461.1"/>
    <property type="molecule type" value="Genomic_DNA"/>
</dbReference>
<gene>
    <name evidence="8" type="primary">naiP</name>
    <name evidence="8" type="ORF">SAMEA2070301_01244</name>
    <name evidence="9" type="ORF">SAMEA2152244_04904</name>
</gene>
<feature type="transmembrane region" description="Helical" evidence="6">
    <location>
        <begin position="450"/>
        <end position="471"/>
    </location>
</feature>
<organism evidence="8 11">
    <name type="scientific">Mycobacteroides abscessus subsp. abscessus</name>
    <dbReference type="NCBI Taxonomy" id="1185650"/>
    <lineage>
        <taxon>Bacteria</taxon>
        <taxon>Bacillati</taxon>
        <taxon>Actinomycetota</taxon>
        <taxon>Actinomycetes</taxon>
        <taxon>Mycobacteriales</taxon>
        <taxon>Mycobacteriaceae</taxon>
        <taxon>Mycobacteroides</taxon>
        <taxon>Mycobacteroides abscessus</taxon>
    </lineage>
</organism>
<dbReference type="PROSITE" id="PS50850">
    <property type="entry name" value="MFS"/>
    <property type="match status" value="1"/>
</dbReference>
<dbReference type="PANTHER" id="PTHR23508">
    <property type="entry name" value="CARBOXYLIC ACID TRANSPORTER PROTEIN HOMOLOG"/>
    <property type="match status" value="1"/>
</dbReference>
<evidence type="ECO:0000313" key="8">
    <source>
        <dbReference type="EMBL" id="SIA50482.1"/>
    </source>
</evidence>
<accession>A0A1N0Z930</accession>
<reference evidence="10 11" key="1">
    <citation type="submission" date="2016-11" db="EMBL/GenBank/DDBJ databases">
        <authorList>
            <consortium name="Pathogen Informatics"/>
        </authorList>
    </citation>
    <scope>NUCLEOTIDE SEQUENCE [LARGE SCALE GENOMIC DNA]</scope>
    <source>
        <strain evidence="8 11">104</strain>
        <strain evidence="9 10">696</strain>
    </source>
</reference>
<keyword evidence="4 6" id="KW-0472">Membrane</keyword>
<feature type="transmembrane region" description="Helical" evidence="6">
    <location>
        <begin position="311"/>
        <end position="329"/>
    </location>
</feature>
<dbReference type="SUPFAM" id="SSF103473">
    <property type="entry name" value="MFS general substrate transporter"/>
    <property type="match status" value="1"/>
</dbReference>
<dbReference type="InterPro" id="IPR036259">
    <property type="entry name" value="MFS_trans_sf"/>
</dbReference>
<dbReference type="EMBL" id="FSHM01000002">
    <property type="protein sequence ID" value="SIA50482.1"/>
    <property type="molecule type" value="Genomic_DNA"/>
</dbReference>
<evidence type="ECO:0000313" key="10">
    <source>
        <dbReference type="Proteomes" id="UP000184831"/>
    </source>
</evidence>
<dbReference type="GO" id="GO:0005886">
    <property type="term" value="C:plasma membrane"/>
    <property type="evidence" value="ECO:0007669"/>
    <property type="project" value="UniProtKB-SubCell"/>
</dbReference>
<evidence type="ECO:0000256" key="5">
    <source>
        <dbReference type="SAM" id="MobiDB-lite"/>
    </source>
</evidence>
<dbReference type="InterPro" id="IPR011701">
    <property type="entry name" value="MFS"/>
</dbReference>
<comment type="caution">
    <text evidence="8">The sequence shown here is derived from an EMBL/GenBank/DDBJ whole genome shotgun (WGS) entry which is preliminary data.</text>
</comment>
<dbReference type="PANTHER" id="PTHR23508:SF10">
    <property type="entry name" value="CARBOXYLIC ACID TRANSPORTER PROTEIN HOMOLOG"/>
    <property type="match status" value="1"/>
</dbReference>
<evidence type="ECO:0000313" key="9">
    <source>
        <dbReference type="EMBL" id="SIN50461.1"/>
    </source>
</evidence>
<dbReference type="AlphaFoldDB" id="A0A1N0Z930"/>
<feature type="transmembrane region" description="Helical" evidence="6">
    <location>
        <begin position="599"/>
        <end position="618"/>
    </location>
</feature>
<feature type="compositionally biased region" description="Polar residues" evidence="5">
    <location>
        <begin position="213"/>
        <end position="229"/>
    </location>
</feature>
<protein>
    <submittedName>
        <fullName evidence="8">Hypothetical major facilitator transporter</fullName>
    </submittedName>
</protein>
<dbReference type="Gene3D" id="1.20.1250.20">
    <property type="entry name" value="MFS general substrate transporter like domains"/>
    <property type="match status" value="2"/>
</dbReference>
<sequence length="641" mass="68078">MSNIKITVDGKVLMDTDPGKWRSTPPDIPDLKRQSGGQDWGLAVIVTLAQAGTLAELGQPTGNTTMTITTRANGWTLDVEQDGSEPSVAPGKGRACAHCTASARRGRYKRWAPRIFVGCGDHGTLCRRGPTIRPAPPIAVWAGNYGLLCRLPLRLDWGLSGWQLANLRIFCAILRTFNPQVPGSSPGGAPDHPLQSAGAGALPGRRPAHTVRPMTSTAENTTGTHPPQSRPVTFRQAFFVALTAGLGYGFDSYAVNIYGLVLPEIKDTLHITEAQAGYIGSIFLLGYTIGTVGFGLAADRWGRKTTLGASILLYGITTALAGLTTNVAAFTGLRFLTGVGGAGELAVGAPYTAEVWPAKTRAIGVGGVIFSLFSLGYVLAAGVALVLVPRFGWQAAFIVAIIPAVVLFLARQGIKESHRYTQTKARVQGRATRPKLWHVPGVRRRLVVGWLVYTANAVGYWGMTLFLTTYIVKKFHATSIDAIRYALAFFLLQAVFVFIGTALADRIGRRPSAVLGALIEIASTALGATSDTLPEYLVFGAISIATLGWLWGVGDTYVAELFPTVLRGTGFGIAVGGGRVVSIAAPALVGWAITHYGIQTPYLALSGLWILTIIGYLLGPETKGKELEDLADEALTEDLPG</sequence>
<evidence type="ECO:0000256" key="3">
    <source>
        <dbReference type="ARBA" id="ARBA00022989"/>
    </source>
</evidence>
<dbReference type="CDD" id="cd17316">
    <property type="entry name" value="MFS_SV2_like"/>
    <property type="match status" value="1"/>
</dbReference>
<feature type="transmembrane region" description="Helical" evidence="6">
    <location>
        <begin position="365"/>
        <end position="385"/>
    </location>
</feature>
<dbReference type="Proteomes" id="UP000185210">
    <property type="component" value="Unassembled WGS sequence"/>
</dbReference>
<evidence type="ECO:0000259" key="7">
    <source>
        <dbReference type="PROSITE" id="PS50850"/>
    </source>
</evidence>
<keyword evidence="3 6" id="KW-1133">Transmembrane helix</keyword>
<dbReference type="Pfam" id="PF07690">
    <property type="entry name" value="MFS_1"/>
    <property type="match status" value="1"/>
</dbReference>
<evidence type="ECO:0000256" key="1">
    <source>
        <dbReference type="ARBA" id="ARBA00004651"/>
    </source>
</evidence>
<proteinExistence type="predicted"/>
<dbReference type="Proteomes" id="UP000184831">
    <property type="component" value="Unassembled WGS sequence"/>
</dbReference>
<evidence type="ECO:0000256" key="2">
    <source>
        <dbReference type="ARBA" id="ARBA00022692"/>
    </source>
</evidence>
<feature type="transmembrane region" description="Helical" evidence="6">
    <location>
        <begin position="570"/>
        <end position="593"/>
    </location>
</feature>
<feature type="transmembrane region" description="Helical" evidence="6">
    <location>
        <begin position="278"/>
        <end position="299"/>
    </location>
</feature>
<feature type="transmembrane region" description="Helical" evidence="6">
    <location>
        <begin position="483"/>
        <end position="504"/>
    </location>
</feature>